<dbReference type="InterPro" id="IPR049946">
    <property type="entry name" value="RIBOSOMAL_L20_CS"/>
</dbReference>
<dbReference type="Gene3D" id="1.10.1900.20">
    <property type="entry name" value="Ribosomal protein L20"/>
    <property type="match status" value="1"/>
</dbReference>
<dbReference type="FunFam" id="1.10.1900.20:FF:000001">
    <property type="entry name" value="50S ribosomal protein L20"/>
    <property type="match status" value="1"/>
</dbReference>
<evidence type="ECO:0000313" key="9">
    <source>
        <dbReference type="EMBL" id="HGE98908.1"/>
    </source>
</evidence>
<dbReference type="GO" id="GO:0006412">
    <property type="term" value="P:translation"/>
    <property type="evidence" value="ECO:0007669"/>
    <property type="project" value="InterPro"/>
</dbReference>
<evidence type="ECO:0000256" key="3">
    <source>
        <dbReference type="ARBA" id="ARBA00022884"/>
    </source>
</evidence>
<name>A0A7C3UQR4_UNCW3</name>
<dbReference type="NCBIfam" id="TIGR01032">
    <property type="entry name" value="rplT_bact"/>
    <property type="match status" value="1"/>
</dbReference>
<evidence type="ECO:0000256" key="4">
    <source>
        <dbReference type="ARBA" id="ARBA00022980"/>
    </source>
</evidence>
<dbReference type="AlphaFoldDB" id="A0A7C3UQR4"/>
<dbReference type="GO" id="GO:0019843">
    <property type="term" value="F:rRNA binding"/>
    <property type="evidence" value="ECO:0007669"/>
    <property type="project" value="UniProtKB-UniRule"/>
</dbReference>
<sequence>MPRTRTGPYTRKRRKKWIREAKGYWGRRKNLYKTARVAVMRSWLSAYRDRKLRKRDFRRLWITRLSAALKPLGISYSRFINRLKKLRVGINRKLLSEMAINHPEEFSSLVKKVVG</sequence>
<evidence type="ECO:0000256" key="2">
    <source>
        <dbReference type="ARBA" id="ARBA00022730"/>
    </source>
</evidence>
<comment type="function">
    <text evidence="7 8">Binds directly to 23S ribosomal RNA and is necessary for the in vitro assembly process of the 50S ribosomal subunit. It is not involved in the protein synthesizing functions of that subunit.</text>
</comment>
<dbReference type="Pfam" id="PF00453">
    <property type="entry name" value="Ribosomal_L20"/>
    <property type="match status" value="1"/>
</dbReference>
<dbReference type="PRINTS" id="PR00062">
    <property type="entry name" value="RIBOSOMALL20"/>
</dbReference>
<evidence type="ECO:0000256" key="5">
    <source>
        <dbReference type="ARBA" id="ARBA00023274"/>
    </source>
</evidence>
<evidence type="ECO:0000256" key="6">
    <source>
        <dbReference type="ARBA" id="ARBA00035172"/>
    </source>
</evidence>
<accession>A0A7C3UQR4</accession>
<dbReference type="InterPro" id="IPR005813">
    <property type="entry name" value="Ribosomal_bL20"/>
</dbReference>
<keyword evidence="3 7" id="KW-0694">RNA-binding</keyword>
<keyword evidence="5 7" id="KW-0687">Ribonucleoprotein</keyword>
<dbReference type="PROSITE" id="PS00937">
    <property type="entry name" value="RIBOSOMAL_L20"/>
    <property type="match status" value="1"/>
</dbReference>
<protein>
    <recommendedName>
        <fullName evidence="6 7">Large ribosomal subunit protein bL20</fullName>
    </recommendedName>
</protein>
<dbReference type="GO" id="GO:0000027">
    <property type="term" value="P:ribosomal large subunit assembly"/>
    <property type="evidence" value="ECO:0007669"/>
    <property type="project" value="UniProtKB-UniRule"/>
</dbReference>
<dbReference type="GO" id="GO:0003735">
    <property type="term" value="F:structural constituent of ribosome"/>
    <property type="evidence" value="ECO:0007669"/>
    <property type="project" value="InterPro"/>
</dbReference>
<dbReference type="HAMAP" id="MF_00382">
    <property type="entry name" value="Ribosomal_bL20"/>
    <property type="match status" value="1"/>
</dbReference>
<keyword evidence="2 7" id="KW-0699">rRNA-binding</keyword>
<evidence type="ECO:0000256" key="8">
    <source>
        <dbReference type="RuleBase" id="RU000560"/>
    </source>
</evidence>
<dbReference type="PANTHER" id="PTHR10986">
    <property type="entry name" value="39S RIBOSOMAL PROTEIN L20"/>
    <property type="match status" value="1"/>
</dbReference>
<dbReference type="EMBL" id="DTMQ01000014">
    <property type="protein sequence ID" value="HGE98908.1"/>
    <property type="molecule type" value="Genomic_DNA"/>
</dbReference>
<dbReference type="GO" id="GO:0005840">
    <property type="term" value="C:ribosome"/>
    <property type="evidence" value="ECO:0007669"/>
    <property type="project" value="UniProtKB-KW"/>
</dbReference>
<keyword evidence="4 7" id="KW-0689">Ribosomal protein</keyword>
<dbReference type="CDD" id="cd07026">
    <property type="entry name" value="Ribosomal_L20"/>
    <property type="match status" value="1"/>
</dbReference>
<dbReference type="GO" id="GO:1990904">
    <property type="term" value="C:ribonucleoprotein complex"/>
    <property type="evidence" value="ECO:0007669"/>
    <property type="project" value="UniProtKB-KW"/>
</dbReference>
<dbReference type="InterPro" id="IPR035566">
    <property type="entry name" value="Ribosomal_protein_bL20_C"/>
</dbReference>
<dbReference type="Gene3D" id="6.10.160.10">
    <property type="match status" value="1"/>
</dbReference>
<evidence type="ECO:0000256" key="1">
    <source>
        <dbReference type="ARBA" id="ARBA00007698"/>
    </source>
</evidence>
<evidence type="ECO:0000256" key="7">
    <source>
        <dbReference type="HAMAP-Rule" id="MF_00382"/>
    </source>
</evidence>
<reference evidence="9" key="1">
    <citation type="journal article" date="2020" name="mSystems">
        <title>Genome- and Community-Level Interaction Insights into Carbon Utilization and Element Cycling Functions of Hydrothermarchaeota in Hydrothermal Sediment.</title>
        <authorList>
            <person name="Zhou Z."/>
            <person name="Liu Y."/>
            <person name="Xu W."/>
            <person name="Pan J."/>
            <person name="Luo Z.H."/>
            <person name="Li M."/>
        </authorList>
    </citation>
    <scope>NUCLEOTIDE SEQUENCE [LARGE SCALE GENOMIC DNA]</scope>
    <source>
        <strain evidence="9">SpSt-906</strain>
    </source>
</reference>
<organism evidence="9">
    <name type="scientific">candidate division WOR-3 bacterium</name>
    <dbReference type="NCBI Taxonomy" id="2052148"/>
    <lineage>
        <taxon>Bacteria</taxon>
        <taxon>Bacteria division WOR-3</taxon>
    </lineage>
</organism>
<gene>
    <name evidence="7" type="primary">rplT</name>
    <name evidence="9" type="ORF">ENX07_02395</name>
</gene>
<dbReference type="SUPFAM" id="SSF74731">
    <property type="entry name" value="Ribosomal protein L20"/>
    <property type="match status" value="1"/>
</dbReference>
<comment type="similarity">
    <text evidence="1 7 8">Belongs to the bacterial ribosomal protein bL20 family.</text>
</comment>
<comment type="caution">
    <text evidence="9">The sequence shown here is derived from an EMBL/GenBank/DDBJ whole genome shotgun (WGS) entry which is preliminary data.</text>
</comment>
<proteinExistence type="inferred from homology"/>